<dbReference type="EMBL" id="JBHMEP010000036">
    <property type="protein sequence ID" value="MFB9137866.1"/>
    <property type="molecule type" value="Genomic_DNA"/>
</dbReference>
<gene>
    <name evidence="2" type="ORF">ACFFUV_23290</name>
</gene>
<name>A0ABV5HUB9_9VIBR</name>
<evidence type="ECO:0000313" key="3">
    <source>
        <dbReference type="Proteomes" id="UP001589645"/>
    </source>
</evidence>
<keyword evidence="3" id="KW-1185">Reference proteome</keyword>
<accession>A0ABV5HUB9</accession>
<feature type="coiled-coil region" evidence="1">
    <location>
        <begin position="121"/>
        <end position="152"/>
    </location>
</feature>
<evidence type="ECO:0000313" key="2">
    <source>
        <dbReference type="EMBL" id="MFB9137866.1"/>
    </source>
</evidence>
<comment type="caution">
    <text evidence="2">The sequence shown here is derived from an EMBL/GenBank/DDBJ whole genome shotgun (WGS) entry which is preliminary data.</text>
</comment>
<evidence type="ECO:0000256" key="1">
    <source>
        <dbReference type="SAM" id="Coils"/>
    </source>
</evidence>
<protein>
    <submittedName>
        <fullName evidence="2">Uncharacterized protein</fullName>
    </submittedName>
</protein>
<keyword evidence="1" id="KW-0175">Coiled coil</keyword>
<reference evidence="2 3" key="1">
    <citation type="submission" date="2024-09" db="EMBL/GenBank/DDBJ databases">
        <authorList>
            <person name="Sun Q."/>
            <person name="Mori K."/>
        </authorList>
    </citation>
    <scope>NUCLEOTIDE SEQUENCE [LARGE SCALE GENOMIC DNA]</scope>
    <source>
        <strain evidence="2 3">CECT 8064</strain>
    </source>
</reference>
<sequence length="225" mass="26956">MKTINEMTDQEIYDLTDEQIDRLIITRCAKEGVRFVDEPPVMKTYDYKPISPSNFFYLLEGLSIAVFNQDDAIKIAKFLSKFDLYKTTYDFTISNDKIYNKLDIINIKHIPMFDTKDEESYKSIKDKNNKIEEEYKDQVDKYKKDIKRMSEIHAEIWSKVIDVRNKIDHMNHLRFLFVKEYLPLVDHDTNTAMTFFKKAYDVDDDTERYIREGIKDYPLFNNNID</sequence>
<dbReference type="RefSeq" id="WP_390198276.1">
    <property type="nucleotide sequence ID" value="NZ_JBHMEP010000036.1"/>
</dbReference>
<organism evidence="2 3">
    <name type="scientific">Vibrio olivae</name>
    <dbReference type="NCBI Taxonomy" id="1243002"/>
    <lineage>
        <taxon>Bacteria</taxon>
        <taxon>Pseudomonadati</taxon>
        <taxon>Pseudomonadota</taxon>
        <taxon>Gammaproteobacteria</taxon>
        <taxon>Vibrionales</taxon>
        <taxon>Vibrionaceae</taxon>
        <taxon>Vibrio</taxon>
    </lineage>
</organism>
<dbReference type="Proteomes" id="UP001589645">
    <property type="component" value="Unassembled WGS sequence"/>
</dbReference>
<proteinExistence type="predicted"/>